<dbReference type="GO" id="GO:0005886">
    <property type="term" value="C:plasma membrane"/>
    <property type="evidence" value="ECO:0007669"/>
    <property type="project" value="UniProtKB-SubCell"/>
</dbReference>
<keyword evidence="5" id="KW-0029">Amino-acid transport</keyword>
<feature type="transmembrane region" description="Helical" evidence="9">
    <location>
        <begin position="95"/>
        <end position="115"/>
    </location>
</feature>
<keyword evidence="4 9" id="KW-0812">Transmembrane</keyword>
<gene>
    <name evidence="10" type="ordered locus">Desac_0869</name>
</gene>
<evidence type="ECO:0000256" key="2">
    <source>
        <dbReference type="ARBA" id="ARBA00022448"/>
    </source>
</evidence>
<sequence>MSVWQQAVISGISLGSFYVLLAMGFSLIFGVTHAFNLAHGELILLSGYLAYALWKFLAVPFYWTLPLCMLLLPTAALGLQWLLRRLPQPFEMNSLVVTFGLAIILQNLFLAFFSADFRLIMLEQSIILDLPGWSVLITANQVLLFFCSLGAVAVIHLFLHRTFLGKALRATIQDREGAALAGIRVGQMQVIAFAVGGGLIGLAGPLFATNMYLYPAGGMEATLIAIIITIAAGVGRTRSLLLSGWLLGLAESLATLLAGASWREMISAAVLILILLLRPQGLFAKKTAS</sequence>
<keyword evidence="11" id="KW-1185">Reference proteome</keyword>
<protein>
    <submittedName>
        <fullName evidence="10">ABC-type transporter, integral membrane subunit</fullName>
    </submittedName>
</protein>
<dbReference type="OrthoDB" id="9807115at2"/>
<comment type="similarity">
    <text evidence="8">Belongs to the binding-protein-dependent transport system permease family. LivHM subfamily.</text>
</comment>
<proteinExistence type="inferred from homology"/>
<evidence type="ECO:0000256" key="1">
    <source>
        <dbReference type="ARBA" id="ARBA00004651"/>
    </source>
</evidence>
<dbReference type="CDD" id="cd06582">
    <property type="entry name" value="TM_PBP1_LivH_like"/>
    <property type="match status" value="1"/>
</dbReference>
<feature type="transmembrane region" description="Helical" evidence="9">
    <location>
        <begin position="60"/>
        <end position="83"/>
    </location>
</feature>
<evidence type="ECO:0000313" key="10">
    <source>
        <dbReference type="EMBL" id="AEB08746.1"/>
    </source>
</evidence>
<dbReference type="GO" id="GO:0022857">
    <property type="term" value="F:transmembrane transporter activity"/>
    <property type="evidence" value="ECO:0007669"/>
    <property type="project" value="InterPro"/>
</dbReference>
<dbReference type="InterPro" id="IPR001851">
    <property type="entry name" value="ABC_transp_permease"/>
</dbReference>
<evidence type="ECO:0000256" key="5">
    <source>
        <dbReference type="ARBA" id="ARBA00022970"/>
    </source>
</evidence>
<dbReference type="STRING" id="880072.Desac_0869"/>
<reference evidence="11" key="2">
    <citation type="submission" date="2011-03" db="EMBL/GenBank/DDBJ databases">
        <title>The complete genome of Desulfobacca acetoxidans DSM 11109.</title>
        <authorList>
            <consortium name="US DOE Joint Genome Institute (JGI-PGF)"/>
            <person name="Lucas S."/>
            <person name="Copeland A."/>
            <person name="Lapidus A."/>
            <person name="Bruce D."/>
            <person name="Goodwin L."/>
            <person name="Pitluck S."/>
            <person name="Peters L."/>
            <person name="Kyrpides N."/>
            <person name="Mavromatis K."/>
            <person name="Ivanova N."/>
            <person name="Ovchinnikova G."/>
            <person name="Teshima H."/>
            <person name="Detter J.C."/>
            <person name="Han C."/>
            <person name="Land M."/>
            <person name="Hauser L."/>
            <person name="Markowitz V."/>
            <person name="Cheng J.-F."/>
            <person name="Hugenholtz P."/>
            <person name="Woyke T."/>
            <person name="Wu D."/>
            <person name="Spring S."/>
            <person name="Schueler E."/>
            <person name="Brambilla E."/>
            <person name="Klenk H.-P."/>
            <person name="Eisen J.A."/>
        </authorList>
    </citation>
    <scope>NUCLEOTIDE SEQUENCE [LARGE SCALE GENOMIC DNA]</scope>
    <source>
        <strain evidence="11">ATCC 700848 / DSM 11109 / ASRB2</strain>
    </source>
</reference>
<evidence type="ECO:0000256" key="7">
    <source>
        <dbReference type="ARBA" id="ARBA00023136"/>
    </source>
</evidence>
<evidence type="ECO:0000256" key="9">
    <source>
        <dbReference type="SAM" id="Phobius"/>
    </source>
</evidence>
<keyword evidence="7 9" id="KW-0472">Membrane</keyword>
<evidence type="ECO:0000256" key="3">
    <source>
        <dbReference type="ARBA" id="ARBA00022475"/>
    </source>
</evidence>
<evidence type="ECO:0000256" key="6">
    <source>
        <dbReference type="ARBA" id="ARBA00022989"/>
    </source>
</evidence>
<dbReference type="InterPro" id="IPR052157">
    <property type="entry name" value="BCAA_transport_permease"/>
</dbReference>
<evidence type="ECO:0000313" key="11">
    <source>
        <dbReference type="Proteomes" id="UP000000483"/>
    </source>
</evidence>
<feature type="transmembrane region" description="Helical" evidence="9">
    <location>
        <begin position="190"/>
        <end position="208"/>
    </location>
</feature>
<dbReference type="EMBL" id="CP002629">
    <property type="protein sequence ID" value="AEB08746.1"/>
    <property type="molecule type" value="Genomic_DNA"/>
</dbReference>
<dbReference type="GO" id="GO:0006865">
    <property type="term" value="P:amino acid transport"/>
    <property type="evidence" value="ECO:0007669"/>
    <property type="project" value="UniProtKB-KW"/>
</dbReference>
<dbReference type="eggNOG" id="COG0559">
    <property type="taxonomic scope" value="Bacteria"/>
</dbReference>
<dbReference type="AlphaFoldDB" id="F2NGX5"/>
<dbReference type="RefSeq" id="WP_013705859.1">
    <property type="nucleotide sequence ID" value="NC_015388.1"/>
</dbReference>
<reference evidence="10 11" key="1">
    <citation type="journal article" date="2011" name="Stand. Genomic Sci.">
        <title>Complete genome sequence of the acetate-degrading sulfate reducer Desulfobacca acetoxidans type strain (ASRB2).</title>
        <authorList>
            <person name="Goker M."/>
            <person name="Teshima H."/>
            <person name="Lapidus A."/>
            <person name="Nolan M."/>
            <person name="Lucas S."/>
            <person name="Hammon N."/>
            <person name="Deshpande S."/>
            <person name="Cheng J.F."/>
            <person name="Tapia R."/>
            <person name="Han C."/>
            <person name="Goodwin L."/>
            <person name="Pitluck S."/>
            <person name="Huntemann M."/>
            <person name="Liolios K."/>
            <person name="Ivanova N."/>
            <person name="Pagani I."/>
            <person name="Mavromatis K."/>
            <person name="Ovchinikova G."/>
            <person name="Pati A."/>
            <person name="Chen A."/>
            <person name="Palaniappan K."/>
            <person name="Land M."/>
            <person name="Hauser L."/>
            <person name="Brambilla E.M."/>
            <person name="Rohde M."/>
            <person name="Spring S."/>
            <person name="Detter J.C."/>
            <person name="Woyke T."/>
            <person name="Bristow J."/>
            <person name="Eisen J.A."/>
            <person name="Markowitz V."/>
            <person name="Hugenholtz P."/>
            <person name="Kyrpides N.C."/>
            <person name="Klenk H.P."/>
        </authorList>
    </citation>
    <scope>NUCLEOTIDE SEQUENCE [LARGE SCALE GENOMIC DNA]</scope>
    <source>
        <strain evidence="11">ATCC 700848 / DSM 11109 / ASRB2</strain>
    </source>
</reference>
<dbReference type="Pfam" id="PF02653">
    <property type="entry name" value="BPD_transp_2"/>
    <property type="match status" value="1"/>
</dbReference>
<keyword evidence="3" id="KW-1003">Cell membrane</keyword>
<dbReference type="Proteomes" id="UP000000483">
    <property type="component" value="Chromosome"/>
</dbReference>
<accession>F2NGX5</accession>
<feature type="transmembrane region" description="Helical" evidence="9">
    <location>
        <begin position="6"/>
        <end position="29"/>
    </location>
</feature>
<comment type="subcellular location">
    <subcellularLocation>
        <location evidence="1">Cell membrane</location>
        <topology evidence="1">Multi-pass membrane protein</topology>
    </subcellularLocation>
</comment>
<keyword evidence="6 9" id="KW-1133">Transmembrane helix</keyword>
<feature type="transmembrane region" description="Helical" evidence="9">
    <location>
        <begin position="240"/>
        <end position="259"/>
    </location>
</feature>
<name>F2NGX5_DESAR</name>
<evidence type="ECO:0000256" key="4">
    <source>
        <dbReference type="ARBA" id="ARBA00022692"/>
    </source>
</evidence>
<dbReference type="PANTHER" id="PTHR11795:SF445">
    <property type="entry name" value="AMINO ACID ABC TRANSPORTER PERMEASE PROTEIN"/>
    <property type="match status" value="1"/>
</dbReference>
<dbReference type="KEGG" id="dao:Desac_0869"/>
<keyword evidence="2" id="KW-0813">Transport</keyword>
<dbReference type="HOGENOM" id="CLU_039929_1_1_7"/>
<organism evidence="10 11">
    <name type="scientific">Desulfobacca acetoxidans (strain ATCC 700848 / DSM 11109 / ASRB2)</name>
    <dbReference type="NCBI Taxonomy" id="880072"/>
    <lineage>
        <taxon>Bacteria</taxon>
        <taxon>Pseudomonadati</taxon>
        <taxon>Thermodesulfobacteriota</taxon>
        <taxon>Desulfobaccia</taxon>
        <taxon>Desulfobaccales</taxon>
        <taxon>Desulfobaccaceae</taxon>
        <taxon>Desulfobacca</taxon>
    </lineage>
</organism>
<feature type="transmembrane region" description="Helical" evidence="9">
    <location>
        <begin position="214"/>
        <end position="233"/>
    </location>
</feature>
<feature type="transmembrane region" description="Helical" evidence="9">
    <location>
        <begin position="135"/>
        <end position="159"/>
    </location>
</feature>
<dbReference type="PANTHER" id="PTHR11795">
    <property type="entry name" value="BRANCHED-CHAIN AMINO ACID TRANSPORT SYSTEM PERMEASE PROTEIN LIVH"/>
    <property type="match status" value="1"/>
</dbReference>
<feature type="transmembrane region" description="Helical" evidence="9">
    <location>
        <begin position="265"/>
        <end position="284"/>
    </location>
</feature>
<evidence type="ECO:0000256" key="8">
    <source>
        <dbReference type="ARBA" id="ARBA00037998"/>
    </source>
</evidence>